<organism evidence="1 2">
    <name type="scientific">Mugilogobius chulae</name>
    <name type="common">yellowstripe goby</name>
    <dbReference type="NCBI Taxonomy" id="88201"/>
    <lineage>
        <taxon>Eukaryota</taxon>
        <taxon>Metazoa</taxon>
        <taxon>Chordata</taxon>
        <taxon>Craniata</taxon>
        <taxon>Vertebrata</taxon>
        <taxon>Euteleostomi</taxon>
        <taxon>Actinopterygii</taxon>
        <taxon>Neopterygii</taxon>
        <taxon>Teleostei</taxon>
        <taxon>Neoteleostei</taxon>
        <taxon>Acanthomorphata</taxon>
        <taxon>Gobiaria</taxon>
        <taxon>Gobiiformes</taxon>
        <taxon>Gobioidei</taxon>
        <taxon>Gobiidae</taxon>
        <taxon>Gobionellinae</taxon>
        <taxon>Mugilogobius</taxon>
    </lineage>
</organism>
<proteinExistence type="predicted"/>
<accession>A0AAW0MPH6</accession>
<dbReference type="EMBL" id="JBBPFD010000530">
    <property type="protein sequence ID" value="KAK7878388.1"/>
    <property type="molecule type" value="Genomic_DNA"/>
</dbReference>
<protein>
    <submittedName>
        <fullName evidence="1">Uncharacterized protein</fullName>
    </submittedName>
</protein>
<dbReference type="Proteomes" id="UP001460270">
    <property type="component" value="Unassembled WGS sequence"/>
</dbReference>
<evidence type="ECO:0000313" key="1">
    <source>
        <dbReference type="EMBL" id="KAK7878388.1"/>
    </source>
</evidence>
<reference evidence="2" key="1">
    <citation type="submission" date="2024-04" db="EMBL/GenBank/DDBJ databases">
        <title>Salinicola lusitanus LLJ914,a marine bacterium isolated from the Okinawa Trough.</title>
        <authorList>
            <person name="Li J."/>
        </authorList>
    </citation>
    <scope>NUCLEOTIDE SEQUENCE [LARGE SCALE GENOMIC DNA]</scope>
</reference>
<sequence length="172" mass="18987">MRGLFLDVPHVFSVTASRGASHFRGNSAASRCFLMGRKCISCELTFFSLRALFWRLFSEGRWGLAAPPEAPVVPRRAAAGSALGCVPFDREVLGGDSRKAFNLPTQDGRNGILHRNYDLGCLRGTDDLQVPRPTQRRSCLRELQPGVLSTTHLCCRLNSNDARLPKSLESKV</sequence>
<keyword evidence="2" id="KW-1185">Reference proteome</keyword>
<gene>
    <name evidence="1" type="ORF">WMY93_031018</name>
</gene>
<evidence type="ECO:0000313" key="2">
    <source>
        <dbReference type="Proteomes" id="UP001460270"/>
    </source>
</evidence>
<name>A0AAW0MPH6_9GOBI</name>
<comment type="caution">
    <text evidence="1">The sequence shown here is derived from an EMBL/GenBank/DDBJ whole genome shotgun (WGS) entry which is preliminary data.</text>
</comment>
<dbReference type="AlphaFoldDB" id="A0AAW0MPH6"/>